<evidence type="ECO:0000256" key="14">
    <source>
        <dbReference type="SAM" id="Phobius"/>
    </source>
</evidence>
<dbReference type="PROSITE" id="PS00086">
    <property type="entry name" value="CYTOCHROME_P450"/>
    <property type="match status" value="1"/>
</dbReference>
<evidence type="ECO:0000256" key="4">
    <source>
        <dbReference type="ARBA" id="ARBA00022617"/>
    </source>
</evidence>
<dbReference type="InterPro" id="IPR001128">
    <property type="entry name" value="Cyt_P450"/>
</dbReference>
<proteinExistence type="inferred from homology"/>
<evidence type="ECO:0000256" key="6">
    <source>
        <dbReference type="ARBA" id="ARBA00022723"/>
    </source>
</evidence>
<comment type="subcellular location">
    <subcellularLocation>
        <location evidence="2">Membrane</location>
        <topology evidence="2">Single-pass membrane protein</topology>
    </subcellularLocation>
</comment>
<organism evidence="15 16">
    <name type="scientific">Gossypium mustelinum</name>
    <name type="common">Cotton</name>
    <name type="synonym">Gossypium caicoense</name>
    <dbReference type="NCBI Taxonomy" id="34275"/>
    <lineage>
        <taxon>Eukaryota</taxon>
        <taxon>Viridiplantae</taxon>
        <taxon>Streptophyta</taxon>
        <taxon>Embryophyta</taxon>
        <taxon>Tracheophyta</taxon>
        <taxon>Spermatophyta</taxon>
        <taxon>Magnoliopsida</taxon>
        <taxon>eudicotyledons</taxon>
        <taxon>Gunneridae</taxon>
        <taxon>Pentapetalae</taxon>
        <taxon>rosids</taxon>
        <taxon>malvids</taxon>
        <taxon>Malvales</taxon>
        <taxon>Malvaceae</taxon>
        <taxon>Malvoideae</taxon>
        <taxon>Gossypium</taxon>
    </lineage>
</organism>
<keyword evidence="6 12" id="KW-0479">Metal-binding</keyword>
<keyword evidence="11 14" id="KW-0472">Membrane</keyword>
<evidence type="ECO:0000256" key="8">
    <source>
        <dbReference type="ARBA" id="ARBA00023002"/>
    </source>
</evidence>
<dbReference type="PRINTS" id="PR00385">
    <property type="entry name" value="P450"/>
</dbReference>
<dbReference type="GO" id="GO:0016705">
    <property type="term" value="F:oxidoreductase activity, acting on paired donors, with incorporation or reduction of molecular oxygen"/>
    <property type="evidence" value="ECO:0007669"/>
    <property type="project" value="InterPro"/>
</dbReference>
<evidence type="ECO:0000256" key="1">
    <source>
        <dbReference type="ARBA" id="ARBA00001971"/>
    </source>
</evidence>
<dbReference type="AlphaFoldDB" id="A0A5D3AB77"/>
<comment type="cofactor">
    <cofactor evidence="1 12">
        <name>heme</name>
        <dbReference type="ChEBI" id="CHEBI:30413"/>
    </cofactor>
</comment>
<evidence type="ECO:0000313" key="15">
    <source>
        <dbReference type="EMBL" id="TYJ48184.1"/>
    </source>
</evidence>
<dbReference type="InterPro" id="IPR017972">
    <property type="entry name" value="Cyt_P450_CS"/>
</dbReference>
<evidence type="ECO:0008006" key="17">
    <source>
        <dbReference type="Google" id="ProtNLM"/>
    </source>
</evidence>
<evidence type="ECO:0000256" key="2">
    <source>
        <dbReference type="ARBA" id="ARBA00004167"/>
    </source>
</evidence>
<keyword evidence="10 13" id="KW-0503">Monooxygenase</keyword>
<dbReference type="PRINTS" id="PR00463">
    <property type="entry name" value="EP450I"/>
</dbReference>
<comment type="similarity">
    <text evidence="3 13">Belongs to the cytochrome P450 family.</text>
</comment>
<dbReference type="InterPro" id="IPR002401">
    <property type="entry name" value="Cyt_P450_E_grp-I"/>
</dbReference>
<keyword evidence="16" id="KW-1185">Reference proteome</keyword>
<dbReference type="InterPro" id="IPR036396">
    <property type="entry name" value="Cyt_P450_sf"/>
</dbReference>
<accession>A0A5D3AB77</accession>
<reference evidence="15 16" key="1">
    <citation type="submission" date="2019-07" db="EMBL/GenBank/DDBJ databases">
        <title>WGS assembly of Gossypium mustelinum.</title>
        <authorList>
            <person name="Chen Z.J."/>
            <person name="Sreedasyam A."/>
            <person name="Ando A."/>
            <person name="Song Q."/>
            <person name="De L."/>
            <person name="Hulse-Kemp A."/>
            <person name="Ding M."/>
            <person name="Ye W."/>
            <person name="Kirkbride R."/>
            <person name="Jenkins J."/>
            <person name="Plott C."/>
            <person name="Lovell J."/>
            <person name="Lin Y.-M."/>
            <person name="Vaughn R."/>
            <person name="Liu B."/>
            <person name="Li W."/>
            <person name="Simpson S."/>
            <person name="Scheffler B."/>
            <person name="Saski C."/>
            <person name="Grover C."/>
            <person name="Hu G."/>
            <person name="Conover J."/>
            <person name="Carlson J."/>
            <person name="Shu S."/>
            <person name="Boston L."/>
            <person name="Williams M."/>
            <person name="Peterson D."/>
            <person name="Mcgee K."/>
            <person name="Jones D."/>
            <person name="Wendel J."/>
            <person name="Stelly D."/>
            <person name="Grimwood J."/>
            <person name="Schmutz J."/>
        </authorList>
    </citation>
    <scope>NUCLEOTIDE SEQUENCE [LARGE SCALE GENOMIC DNA]</scope>
    <source>
        <strain evidence="15">1408120.09</strain>
    </source>
</reference>
<dbReference type="Pfam" id="PF00067">
    <property type="entry name" value="p450"/>
    <property type="match status" value="1"/>
</dbReference>
<keyword evidence="9 12" id="KW-0408">Iron</keyword>
<dbReference type="Proteomes" id="UP000323597">
    <property type="component" value="Chromosome A01"/>
</dbReference>
<evidence type="ECO:0000256" key="7">
    <source>
        <dbReference type="ARBA" id="ARBA00022989"/>
    </source>
</evidence>
<dbReference type="GO" id="GO:0020037">
    <property type="term" value="F:heme binding"/>
    <property type="evidence" value="ECO:0007669"/>
    <property type="project" value="InterPro"/>
</dbReference>
<keyword evidence="7 14" id="KW-1133">Transmembrane helix</keyword>
<feature type="transmembrane region" description="Helical" evidence="14">
    <location>
        <begin position="12"/>
        <end position="32"/>
    </location>
</feature>
<dbReference type="InterPro" id="IPR050665">
    <property type="entry name" value="Cytochrome_P450_Monooxygen"/>
</dbReference>
<evidence type="ECO:0000256" key="11">
    <source>
        <dbReference type="ARBA" id="ARBA00023136"/>
    </source>
</evidence>
<dbReference type="GO" id="GO:0004497">
    <property type="term" value="F:monooxygenase activity"/>
    <property type="evidence" value="ECO:0007669"/>
    <property type="project" value="UniProtKB-KW"/>
</dbReference>
<dbReference type="GO" id="GO:0016020">
    <property type="term" value="C:membrane"/>
    <property type="evidence" value="ECO:0007669"/>
    <property type="project" value="UniProtKB-SubCell"/>
</dbReference>
<evidence type="ECO:0000256" key="5">
    <source>
        <dbReference type="ARBA" id="ARBA00022692"/>
    </source>
</evidence>
<evidence type="ECO:0000256" key="9">
    <source>
        <dbReference type="ARBA" id="ARBA00023004"/>
    </source>
</evidence>
<keyword evidence="4 12" id="KW-0349">Heme</keyword>
<dbReference type="Gene3D" id="1.10.630.10">
    <property type="entry name" value="Cytochrome P450"/>
    <property type="match status" value="1"/>
</dbReference>
<evidence type="ECO:0000313" key="16">
    <source>
        <dbReference type="Proteomes" id="UP000323597"/>
    </source>
</evidence>
<protein>
    <recommendedName>
        <fullName evidence="17">Cytochrome P450</fullName>
    </recommendedName>
</protein>
<keyword evidence="8 13" id="KW-0560">Oxidoreductase</keyword>
<name>A0A5D3AB77_GOSMU</name>
<gene>
    <name evidence="15" type="ORF">E1A91_A01G043000v1</name>
</gene>
<sequence length="474" mass="54686">MEVYHVIRDLVSLLVVGLLIIWGWRTLNWVWLAPKRLERCLRQQGFAGNTYRFLSGDIKQLSTMGRQAKAKPMPLRKNSFTWFGPRPRKYLNKFNDFQKVHTNPLLNLLVSGLVNLEGDRWSKRRKIINPAFHQDKLKNMLPAFYQSCSDMLSKWEKMVCTEGYSELDVWPYLVDLTRDVISRSAFGSSFEEGKQIFQLLGDQLVLRIKLIQIMKMKQRHIKESLREMIKRREKAIKAREESNEDLLDILVESNIREMEAKNMGMSIEDVIEECKLFYFAGQETTSVLLVWTMVLLARYADWQSKAREEVLHVLGDSKPDADGLNRLKVVITMILCEVLRLYPSATELGRSVPKEIKLGNLLLPAGTEVSVPILLIHHDKDLWGDDAREFKPERFAEGVSKATKSQVTFLPFGWGPRICIGQNFAMMEAKMAVAMILQRFWFELSPSYAHSPCSMVTLRPQHGAQIILHKLGSN</sequence>
<evidence type="ECO:0000256" key="3">
    <source>
        <dbReference type="ARBA" id="ARBA00010617"/>
    </source>
</evidence>
<evidence type="ECO:0000256" key="10">
    <source>
        <dbReference type="ARBA" id="ARBA00023033"/>
    </source>
</evidence>
<keyword evidence="5 14" id="KW-0812">Transmembrane</keyword>
<dbReference type="SUPFAM" id="SSF48264">
    <property type="entry name" value="Cytochrome P450"/>
    <property type="match status" value="1"/>
</dbReference>
<dbReference type="PANTHER" id="PTHR24282">
    <property type="entry name" value="CYTOCHROME P450 FAMILY MEMBER"/>
    <property type="match status" value="1"/>
</dbReference>
<evidence type="ECO:0000256" key="13">
    <source>
        <dbReference type="RuleBase" id="RU000461"/>
    </source>
</evidence>
<dbReference type="GO" id="GO:0005506">
    <property type="term" value="F:iron ion binding"/>
    <property type="evidence" value="ECO:0007669"/>
    <property type="project" value="InterPro"/>
</dbReference>
<dbReference type="EMBL" id="CM017636">
    <property type="protein sequence ID" value="TYJ48184.1"/>
    <property type="molecule type" value="Genomic_DNA"/>
</dbReference>
<feature type="binding site" description="axial binding residue" evidence="12">
    <location>
        <position position="419"/>
    </location>
    <ligand>
        <name>heme</name>
        <dbReference type="ChEBI" id="CHEBI:30413"/>
    </ligand>
    <ligandPart>
        <name>Fe</name>
        <dbReference type="ChEBI" id="CHEBI:18248"/>
    </ligandPart>
</feature>
<evidence type="ECO:0000256" key="12">
    <source>
        <dbReference type="PIRSR" id="PIRSR602401-1"/>
    </source>
</evidence>
<dbReference type="PANTHER" id="PTHR24282:SF255">
    <property type="entry name" value="CYTOCHROME P450 72A11-RELATED"/>
    <property type="match status" value="1"/>
</dbReference>